<evidence type="ECO:0000313" key="5">
    <source>
        <dbReference type="EMBL" id="MEN3069381.1"/>
    </source>
</evidence>
<organism evidence="5 6">
    <name type="scientific">Uliginosibacterium sediminicola</name>
    <dbReference type="NCBI Taxonomy" id="2024550"/>
    <lineage>
        <taxon>Bacteria</taxon>
        <taxon>Pseudomonadati</taxon>
        <taxon>Pseudomonadota</taxon>
        <taxon>Betaproteobacteria</taxon>
        <taxon>Rhodocyclales</taxon>
        <taxon>Zoogloeaceae</taxon>
        <taxon>Uliginosibacterium</taxon>
    </lineage>
</organism>
<evidence type="ECO:0000256" key="1">
    <source>
        <dbReference type="ARBA" id="ARBA00023015"/>
    </source>
</evidence>
<dbReference type="CDD" id="cd19977">
    <property type="entry name" value="PBP1_EndR-like"/>
    <property type="match status" value="1"/>
</dbReference>
<evidence type="ECO:0000256" key="2">
    <source>
        <dbReference type="ARBA" id="ARBA00023125"/>
    </source>
</evidence>
<gene>
    <name evidence="5" type="ORF">ABDB84_12890</name>
</gene>
<protein>
    <submittedName>
        <fullName evidence="5">LacI family DNA-binding transcriptional regulator</fullName>
    </submittedName>
</protein>
<dbReference type="PANTHER" id="PTHR30146:SF145">
    <property type="entry name" value="RIBOSE OPERON REPRESSOR"/>
    <property type="match status" value="1"/>
</dbReference>
<keyword evidence="3" id="KW-0804">Transcription</keyword>
<sequence>MTRISDVAKHAGVSVATVSRVLVGQGSVSEATRERVLASVKALDYHPDLAARRLRSGKTDTLGLIVSDIRNPYFTEVSRAIEDVAYARGMRVLLCNADEDPAKERFYLDMMRDENVAGVILSPTLSLLNQYRAEDFSFPLVLVDRCDAKTEADAVVLDNIDAAQRLTRHLLERNCRRIAFFYGAASATGSQRLAGYQAALAEAGLSAITQPVKPTTDDARQALSTYLERHRQTPDAVVASSGLILLGLVEGLRQHGLRYPQDVIVAGFDDMPWTRIVTPDITVMAQPTADIGRTAIELLLARIAQPGQAMRRIVMRGELIVRGSSAA</sequence>
<dbReference type="InterPro" id="IPR010982">
    <property type="entry name" value="Lambda_DNA-bd_dom_sf"/>
</dbReference>
<dbReference type="PANTHER" id="PTHR30146">
    <property type="entry name" value="LACI-RELATED TRANSCRIPTIONAL REPRESSOR"/>
    <property type="match status" value="1"/>
</dbReference>
<dbReference type="RefSeq" id="WP_345920149.1">
    <property type="nucleotide sequence ID" value="NZ_JBDIVE010000006.1"/>
</dbReference>
<dbReference type="PROSITE" id="PS50932">
    <property type="entry name" value="HTH_LACI_2"/>
    <property type="match status" value="1"/>
</dbReference>
<keyword evidence="6" id="KW-1185">Reference proteome</keyword>
<dbReference type="Proteomes" id="UP001410394">
    <property type="component" value="Unassembled WGS sequence"/>
</dbReference>
<dbReference type="Gene3D" id="1.10.260.40">
    <property type="entry name" value="lambda repressor-like DNA-binding domains"/>
    <property type="match status" value="1"/>
</dbReference>
<dbReference type="SMART" id="SM00354">
    <property type="entry name" value="HTH_LACI"/>
    <property type="match status" value="1"/>
</dbReference>
<name>A0ABU9YZY6_9RHOO</name>
<feature type="domain" description="HTH lacI-type" evidence="4">
    <location>
        <begin position="2"/>
        <end position="56"/>
    </location>
</feature>
<keyword evidence="2 5" id="KW-0238">DNA-binding</keyword>
<evidence type="ECO:0000259" key="4">
    <source>
        <dbReference type="PROSITE" id="PS50932"/>
    </source>
</evidence>
<proteinExistence type="predicted"/>
<reference evidence="5 6" key="1">
    <citation type="journal article" date="2018" name="Int. J. Syst. Evol. Microbiol.">
        <title>Uliginosibacterium sediminicola sp. nov., isolated from freshwater sediment.</title>
        <authorList>
            <person name="Hwang W.M."/>
            <person name="Kim S.M."/>
            <person name="Kang K."/>
            <person name="Ahn T.Y."/>
        </authorList>
    </citation>
    <scope>NUCLEOTIDE SEQUENCE [LARGE SCALE GENOMIC DNA]</scope>
    <source>
        <strain evidence="5 6">M1-21</strain>
    </source>
</reference>
<dbReference type="Pfam" id="PF00356">
    <property type="entry name" value="LacI"/>
    <property type="match status" value="1"/>
</dbReference>
<dbReference type="Pfam" id="PF13377">
    <property type="entry name" value="Peripla_BP_3"/>
    <property type="match status" value="1"/>
</dbReference>
<dbReference type="EMBL" id="JBDIVE010000006">
    <property type="protein sequence ID" value="MEN3069381.1"/>
    <property type="molecule type" value="Genomic_DNA"/>
</dbReference>
<accession>A0ABU9YZY6</accession>
<comment type="caution">
    <text evidence="5">The sequence shown here is derived from an EMBL/GenBank/DDBJ whole genome shotgun (WGS) entry which is preliminary data.</text>
</comment>
<dbReference type="InterPro" id="IPR046335">
    <property type="entry name" value="LacI/GalR-like_sensor"/>
</dbReference>
<evidence type="ECO:0000256" key="3">
    <source>
        <dbReference type="ARBA" id="ARBA00023163"/>
    </source>
</evidence>
<dbReference type="InterPro" id="IPR028082">
    <property type="entry name" value="Peripla_BP_I"/>
</dbReference>
<keyword evidence="1" id="KW-0805">Transcription regulation</keyword>
<dbReference type="SUPFAM" id="SSF47413">
    <property type="entry name" value="lambda repressor-like DNA-binding domains"/>
    <property type="match status" value="1"/>
</dbReference>
<dbReference type="CDD" id="cd01392">
    <property type="entry name" value="HTH_LacI"/>
    <property type="match status" value="1"/>
</dbReference>
<dbReference type="GO" id="GO:0003677">
    <property type="term" value="F:DNA binding"/>
    <property type="evidence" value="ECO:0007669"/>
    <property type="project" value="UniProtKB-KW"/>
</dbReference>
<dbReference type="InterPro" id="IPR000843">
    <property type="entry name" value="HTH_LacI"/>
</dbReference>
<evidence type="ECO:0000313" key="6">
    <source>
        <dbReference type="Proteomes" id="UP001410394"/>
    </source>
</evidence>
<dbReference type="PROSITE" id="PS00356">
    <property type="entry name" value="HTH_LACI_1"/>
    <property type="match status" value="1"/>
</dbReference>
<dbReference type="SUPFAM" id="SSF53822">
    <property type="entry name" value="Periplasmic binding protein-like I"/>
    <property type="match status" value="1"/>
</dbReference>
<dbReference type="Gene3D" id="3.40.50.2300">
    <property type="match status" value="2"/>
</dbReference>